<dbReference type="Pfam" id="PF24604">
    <property type="entry name" value="B-barrel_PelB_C"/>
    <property type="match status" value="1"/>
</dbReference>
<keyword evidence="4" id="KW-1185">Reference proteome</keyword>
<gene>
    <name evidence="3" type="ORF">C9I94_09825</name>
</gene>
<comment type="caution">
    <text evidence="3">The sequence shown here is derived from an EMBL/GenBank/DDBJ whole genome shotgun (WGS) entry which is preliminary data.</text>
</comment>
<protein>
    <recommendedName>
        <fullName evidence="2">PelB C-terminal domain-containing protein</fullName>
    </recommendedName>
</protein>
<evidence type="ECO:0000313" key="3">
    <source>
        <dbReference type="EMBL" id="PSW25091.1"/>
    </source>
</evidence>
<evidence type="ECO:0000313" key="4">
    <source>
        <dbReference type="Proteomes" id="UP000240481"/>
    </source>
</evidence>
<organism evidence="3 4">
    <name type="scientific">Photobacterium swingsii</name>
    <dbReference type="NCBI Taxonomy" id="680026"/>
    <lineage>
        <taxon>Bacteria</taxon>
        <taxon>Pseudomonadati</taxon>
        <taxon>Pseudomonadota</taxon>
        <taxon>Gammaproteobacteria</taxon>
        <taxon>Vibrionales</taxon>
        <taxon>Vibrionaceae</taxon>
        <taxon>Photobacterium</taxon>
    </lineage>
</organism>
<dbReference type="Proteomes" id="UP000240481">
    <property type="component" value="Unassembled WGS sequence"/>
</dbReference>
<proteinExistence type="predicted"/>
<dbReference type="AlphaFoldDB" id="A0A2T3P8K7"/>
<name>A0A2T3P8K7_9GAMM</name>
<dbReference type="InterPro" id="IPR057306">
    <property type="entry name" value="B-barrel_PelB_C"/>
</dbReference>
<dbReference type="EMBL" id="PYLZ01000004">
    <property type="protein sequence ID" value="PSW25091.1"/>
    <property type="molecule type" value="Genomic_DNA"/>
</dbReference>
<feature type="transmembrane region" description="Helical" evidence="1">
    <location>
        <begin position="21"/>
        <end position="39"/>
    </location>
</feature>
<reference evidence="3 4" key="1">
    <citation type="submission" date="2018-01" db="EMBL/GenBank/DDBJ databases">
        <title>Whole genome sequencing of Histamine producing bacteria.</title>
        <authorList>
            <person name="Butler K."/>
        </authorList>
    </citation>
    <scope>NUCLEOTIDE SEQUENCE [LARGE SCALE GENOMIC DNA]</scope>
    <source>
        <strain evidence="3 4">DSM 24669</strain>
    </source>
</reference>
<dbReference type="STRING" id="680026.AB733_04505"/>
<feature type="domain" description="PelB C-terminal" evidence="2">
    <location>
        <begin position="874"/>
        <end position="1173"/>
    </location>
</feature>
<dbReference type="Pfam" id="PF13429">
    <property type="entry name" value="TPR_15"/>
    <property type="match status" value="1"/>
</dbReference>
<keyword evidence="1" id="KW-0472">Membrane</keyword>
<evidence type="ECO:0000256" key="1">
    <source>
        <dbReference type="SAM" id="Phobius"/>
    </source>
</evidence>
<sequence length="1174" mass="133410">MKKRESEDTHKNPPRIRLVNRLSLVILTLTSLWALWLVAPTKSMLVKLISRSTSPEVSLAFLNELESHEPQNRTIMFMQAQNQYELGKVDDALQSLSPILFYSDNRRDWHSHTLFLDILLQQSYSDNTKEKQTANVEIANFFSDIDYIPEATTARKFADAAISLAMPNYAFKFLSPHLQSGETSYKELIELALQTSDYENAAKLQREAFMEYQSYETLASLITLNQSSNNSAANLEFYKHYEGKLANEPQYLMLVIEQAKEAGELELAMQKSQQLLAIAPSPALQVETADLAISLGNLPLATELLAQATSQNPTSASLDKLHKVYRWQGDIPNAFKTSLALLKKSATEPQIRAGIEESKALGDIYHEGVFFDALAYANVLKASEYDAWLNALEKAKGTPAALRSVKSLSAKRPYDSALVSHKSRLYSYNSDHAQVIKQRKALKRLRQPTTEEAERFANAYIYLNQPEQALEVLIEPSDWQLADDDYLKMVAALAWDSSNKALAQRSQQYLMQRSTANIDVYRYIQLHAPFTIKDIDELTRLYQESGNSEFLLLAIRVSNDAQSFDQMPALFTLASKDRYLKSNAEVTYYRAQLAVKQGQTARAHQLYQQAISTNTGFQPAINGYMWWLIATNDQDKLRTLYESYRLPLANNADFWSVFAASAQQLGRNDEADLWYRRQIQATDKPDAALLLNYASLLELREQYDRAYQLRQYVAKNMATSLLALPDGDISHRALIALFVGDKTALKLVEANTLAQPNTNNVAELIQYYLAQGRPDVALYWHEKTALSQYQLPDWQQLSFAIEKHDREAMEKLLIESLTLPVADKNYALQAVGRHQQAWQQAQQEIGVLADEVAEKQLRKNHVNQHPNKTHSVRAQQTSITQWNINRFSLDYYAPHYNGYYRLGSDYQQADTPELLGKTPIDDEFRLRGGFYWQQNESTWAVKADLAQGVGDQRLGVLAEFNTQLKSYWSGGIKLGINNHLEASQLMTLAGQDNVLGINVNYQPTARENLAMQVSLHDLSTRFGDDIGRGWDMNIRASEQFFFNDPAWQVYSEFSMQQVSHSNAPMRGVNRWQQGSRPLAPSDFIAERYQRLSIGHRVWHGEPGVPGPTAPSPRYWLDSSVGYNVEAQQIDMTLSAGLGWRIIGNDELYMGVDWQSQDRNGDESLKVAFGYYYSF</sequence>
<keyword evidence="1" id="KW-1133">Transmembrane helix</keyword>
<accession>A0A2T3P8K7</accession>
<dbReference type="Gene3D" id="1.25.40.10">
    <property type="entry name" value="Tetratricopeptide repeat domain"/>
    <property type="match status" value="2"/>
</dbReference>
<dbReference type="SUPFAM" id="SSF48452">
    <property type="entry name" value="TPR-like"/>
    <property type="match status" value="1"/>
</dbReference>
<evidence type="ECO:0000259" key="2">
    <source>
        <dbReference type="Pfam" id="PF24604"/>
    </source>
</evidence>
<dbReference type="OrthoDB" id="8565469at2"/>
<dbReference type="InterPro" id="IPR011990">
    <property type="entry name" value="TPR-like_helical_dom_sf"/>
</dbReference>
<dbReference type="RefSeq" id="WP_107302683.1">
    <property type="nucleotide sequence ID" value="NZ_AP024853.1"/>
</dbReference>
<keyword evidence="1" id="KW-0812">Transmembrane</keyword>